<name>A0ABR2BQG3_9ROSI</name>
<dbReference type="EMBL" id="JBBPBM010000093">
    <property type="protein sequence ID" value="KAK8509389.1"/>
    <property type="molecule type" value="Genomic_DNA"/>
</dbReference>
<keyword evidence="3" id="KW-1185">Reference proteome</keyword>
<dbReference type="Proteomes" id="UP001472677">
    <property type="component" value="Unassembled WGS sequence"/>
</dbReference>
<protein>
    <submittedName>
        <fullName evidence="2">Uncharacterized protein</fullName>
    </submittedName>
</protein>
<feature type="region of interest" description="Disordered" evidence="1">
    <location>
        <begin position="17"/>
        <end position="83"/>
    </location>
</feature>
<accession>A0ABR2BQG3</accession>
<feature type="compositionally biased region" description="Polar residues" evidence="1">
    <location>
        <begin position="65"/>
        <end position="74"/>
    </location>
</feature>
<evidence type="ECO:0000256" key="1">
    <source>
        <dbReference type="SAM" id="MobiDB-lite"/>
    </source>
</evidence>
<evidence type="ECO:0000313" key="2">
    <source>
        <dbReference type="EMBL" id="KAK8509389.1"/>
    </source>
</evidence>
<organism evidence="2 3">
    <name type="scientific">Hibiscus sabdariffa</name>
    <name type="common">roselle</name>
    <dbReference type="NCBI Taxonomy" id="183260"/>
    <lineage>
        <taxon>Eukaryota</taxon>
        <taxon>Viridiplantae</taxon>
        <taxon>Streptophyta</taxon>
        <taxon>Embryophyta</taxon>
        <taxon>Tracheophyta</taxon>
        <taxon>Spermatophyta</taxon>
        <taxon>Magnoliopsida</taxon>
        <taxon>eudicotyledons</taxon>
        <taxon>Gunneridae</taxon>
        <taxon>Pentapetalae</taxon>
        <taxon>rosids</taxon>
        <taxon>malvids</taxon>
        <taxon>Malvales</taxon>
        <taxon>Malvaceae</taxon>
        <taxon>Malvoideae</taxon>
        <taxon>Hibiscus</taxon>
    </lineage>
</organism>
<gene>
    <name evidence="2" type="ORF">V6N12_018466</name>
</gene>
<proteinExistence type="predicted"/>
<evidence type="ECO:0000313" key="3">
    <source>
        <dbReference type="Proteomes" id="UP001472677"/>
    </source>
</evidence>
<sequence>MCLLGFASPVVLSRDKATKFGESSQSSMPKERNVMVANSSSSRNGGEAHDLASNLKNISFPAESGPSNDTNPGRENSRAQFKPEKWMLPEKAEHSLTQLNLAIVYDNLRISRNRRRSRVTDAAMESIE</sequence>
<reference evidence="2 3" key="1">
    <citation type="journal article" date="2024" name="G3 (Bethesda)">
        <title>Genome assembly of Hibiscus sabdariffa L. provides insights into metabolisms of medicinal natural products.</title>
        <authorList>
            <person name="Kim T."/>
        </authorList>
    </citation>
    <scope>NUCLEOTIDE SEQUENCE [LARGE SCALE GENOMIC DNA]</scope>
    <source>
        <strain evidence="2">TK-2024</strain>
        <tissue evidence="2">Old leaves</tissue>
    </source>
</reference>
<comment type="caution">
    <text evidence="2">The sequence shown here is derived from an EMBL/GenBank/DDBJ whole genome shotgun (WGS) entry which is preliminary data.</text>
</comment>